<dbReference type="Gene3D" id="3.30.70.990">
    <property type="entry name" value="YajQ-like, domain 2"/>
    <property type="match status" value="1"/>
</dbReference>
<dbReference type="PANTHER" id="PTHR30476">
    <property type="entry name" value="UPF0234 PROTEIN YAJQ"/>
    <property type="match status" value="1"/>
</dbReference>
<evidence type="ECO:0000313" key="4">
    <source>
        <dbReference type="EMBL" id="RIY40186.1"/>
    </source>
</evidence>
<comment type="similarity">
    <text evidence="2 3">Belongs to the YajQ family.</text>
</comment>
<organism evidence="4 5">
    <name type="scientific">Psittacicella hinzii</name>
    <dbReference type="NCBI Taxonomy" id="2028575"/>
    <lineage>
        <taxon>Bacteria</taxon>
        <taxon>Pseudomonadati</taxon>
        <taxon>Pseudomonadota</taxon>
        <taxon>Gammaproteobacteria</taxon>
        <taxon>Pasteurellales</taxon>
        <taxon>Psittacicellaceae</taxon>
        <taxon>Psittacicella</taxon>
    </lineage>
</organism>
<comment type="function">
    <text evidence="3">Nucleotide-binding protein.</text>
</comment>
<dbReference type="RefSeq" id="WP_119530122.1">
    <property type="nucleotide sequence ID" value="NZ_JBHSSP010000007.1"/>
</dbReference>
<dbReference type="SUPFAM" id="SSF89963">
    <property type="entry name" value="YajQ-like"/>
    <property type="match status" value="2"/>
</dbReference>
<dbReference type="AlphaFoldDB" id="A0A3A1YRR4"/>
<dbReference type="InterPro" id="IPR036183">
    <property type="entry name" value="YajQ-like_sf"/>
</dbReference>
<comment type="caution">
    <text evidence="4">The sequence shown here is derived from an EMBL/GenBank/DDBJ whole genome shotgun (WGS) entry which is preliminary data.</text>
</comment>
<name>A0A3A1YRR4_9GAMM</name>
<dbReference type="OrthoDB" id="9801447at2"/>
<dbReference type="InterPro" id="IPR035571">
    <property type="entry name" value="UPF0234-like_C"/>
</dbReference>
<dbReference type="EMBL" id="NRJG01000017">
    <property type="protein sequence ID" value="RIY40186.1"/>
    <property type="molecule type" value="Genomic_DNA"/>
</dbReference>
<dbReference type="Pfam" id="PF04461">
    <property type="entry name" value="YajQ"/>
    <property type="match status" value="1"/>
</dbReference>
<sequence>MPSFDIVSEIDSFEVKNTVENAQRILDNRFDFKGTNSSIDLNAKDNKVKVSAESDFQLDQLVDIVVNAAIKRGIEIFSLVIPENYEHAGKTYSKEIEFRNGIDQDSAKKMVKMIKDSKIKVTAQIQGDKVRVQGKSRDDLQAVIALMKNAQSDLNLALQFNNFRD</sequence>
<dbReference type="GO" id="GO:0005829">
    <property type="term" value="C:cytosol"/>
    <property type="evidence" value="ECO:0007669"/>
    <property type="project" value="TreeGrafter"/>
</dbReference>
<evidence type="ECO:0000256" key="3">
    <source>
        <dbReference type="HAMAP-Rule" id="MF_00632"/>
    </source>
</evidence>
<keyword evidence="1 3" id="KW-0547">Nucleotide-binding</keyword>
<evidence type="ECO:0000313" key="5">
    <source>
        <dbReference type="Proteomes" id="UP000265916"/>
    </source>
</evidence>
<evidence type="ECO:0000256" key="1">
    <source>
        <dbReference type="ARBA" id="ARBA00022741"/>
    </source>
</evidence>
<dbReference type="Gene3D" id="3.30.70.860">
    <property type="match status" value="1"/>
</dbReference>
<dbReference type="GO" id="GO:0000166">
    <property type="term" value="F:nucleotide binding"/>
    <property type="evidence" value="ECO:0007669"/>
    <property type="project" value="UniProtKB-UniRule"/>
</dbReference>
<dbReference type="InterPro" id="IPR035570">
    <property type="entry name" value="UPF0234_N"/>
</dbReference>
<dbReference type="CDD" id="cd11740">
    <property type="entry name" value="YajQ_like"/>
    <property type="match status" value="1"/>
</dbReference>
<gene>
    <name evidence="4" type="ORF">CKF58_00970</name>
</gene>
<dbReference type="NCBIfam" id="NF003819">
    <property type="entry name" value="PRK05412.1"/>
    <property type="match status" value="1"/>
</dbReference>
<protein>
    <recommendedName>
        <fullName evidence="3">Nucleotide-binding protein CKF58_00970</fullName>
    </recommendedName>
</protein>
<dbReference type="HAMAP" id="MF_00632">
    <property type="entry name" value="UPF0234"/>
    <property type="match status" value="1"/>
</dbReference>
<reference evidence="4 5" key="1">
    <citation type="submission" date="2017-08" db="EMBL/GenBank/DDBJ databases">
        <title>Reclassification of Bisgaard taxon 37 and 44.</title>
        <authorList>
            <person name="Christensen H."/>
        </authorList>
    </citation>
    <scope>NUCLEOTIDE SEQUENCE [LARGE SCALE GENOMIC DNA]</scope>
    <source>
        <strain evidence="4 5">111</strain>
    </source>
</reference>
<accession>A0A3A1YRR4</accession>
<dbReference type="Proteomes" id="UP000265916">
    <property type="component" value="Unassembled WGS sequence"/>
</dbReference>
<keyword evidence="5" id="KW-1185">Reference proteome</keyword>
<dbReference type="PANTHER" id="PTHR30476:SF0">
    <property type="entry name" value="UPF0234 PROTEIN YAJQ"/>
    <property type="match status" value="1"/>
</dbReference>
<dbReference type="InterPro" id="IPR007551">
    <property type="entry name" value="YajQ/Smlt4090-like"/>
</dbReference>
<proteinExistence type="inferred from homology"/>
<evidence type="ECO:0000256" key="2">
    <source>
        <dbReference type="ARBA" id="ARBA00093450"/>
    </source>
</evidence>